<dbReference type="GO" id="GO:0003700">
    <property type="term" value="F:DNA-binding transcription factor activity"/>
    <property type="evidence" value="ECO:0007669"/>
    <property type="project" value="InterPro"/>
</dbReference>
<dbReference type="InterPro" id="IPR047057">
    <property type="entry name" value="MerR_fam"/>
</dbReference>
<dbReference type="InterPro" id="IPR009061">
    <property type="entry name" value="DNA-bd_dom_put_sf"/>
</dbReference>
<dbReference type="GeneID" id="89530402"/>
<dbReference type="Gene3D" id="1.10.1660.10">
    <property type="match status" value="1"/>
</dbReference>
<evidence type="ECO:0000256" key="2">
    <source>
        <dbReference type="SAM" id="MobiDB-lite"/>
    </source>
</evidence>
<feature type="region of interest" description="Disordered" evidence="2">
    <location>
        <begin position="98"/>
        <end position="120"/>
    </location>
</feature>
<reference evidence="6 7" key="1">
    <citation type="submission" date="2019-03" db="EMBL/GenBank/DDBJ databases">
        <title>Root nodule microbial communities of legume samples collected from USA, Mexico and Botswana.</title>
        <authorList>
            <person name="Hirsch A."/>
        </authorList>
    </citation>
    <scope>NUCLEOTIDE SEQUENCE [LARGE SCALE GENOMIC DNA]</scope>
    <source>
        <strain evidence="6 7">55</strain>
    </source>
</reference>
<dbReference type="PANTHER" id="PTHR30204:SF89">
    <property type="entry name" value="HTH MERR-TYPE DOMAIN-CONTAINING PROTEIN"/>
    <property type="match status" value="1"/>
</dbReference>
<feature type="domain" description="HTH merR-type" evidence="3">
    <location>
        <begin position="30"/>
        <end position="88"/>
    </location>
</feature>
<dbReference type="PROSITE" id="PS50937">
    <property type="entry name" value="HTH_MERR_2"/>
    <property type="match status" value="1"/>
</dbReference>
<keyword evidence="1" id="KW-0238">DNA-binding</keyword>
<keyword evidence="8" id="KW-1185">Reference proteome</keyword>
<sequence>MTAAGQGAPKEEEFLSIGGVIALLSPEFPDLTVSKVRFLENEGLVTPERTASGYRRFSVEDRERLRYVLTAQRDRYLPLKVIRQELDALDAAIADGSTTALRPRPGADGVPGSTPDDFRSDTVKRLTRENVIEQSGVDAGLVDALVDAGLIAAGPGGFYDPEAVLIARTAHDLATHGVDVRHLRSFRTAADRQTGLITQIAGPVARQGDADARDRAAELAREIAALSVSLHSTLVTVAVRHALEP</sequence>
<dbReference type="AlphaFoldDB" id="A0A177L2M7"/>
<evidence type="ECO:0000256" key="1">
    <source>
        <dbReference type="ARBA" id="ARBA00023125"/>
    </source>
</evidence>
<accession>A0A177L2M7</accession>
<comment type="caution">
    <text evidence="6">The sequence shown here is derived from an EMBL/GenBank/DDBJ whole genome shotgun (WGS) entry which is preliminary data.</text>
</comment>
<reference evidence="8" key="3">
    <citation type="submission" date="2024-07" db="EMBL/GenBank/DDBJ databases">
        <title>Pseudomonas strain that inhibits Aeromonas fish pathogens.</title>
        <authorList>
            <person name="Wildschutte H."/>
        </authorList>
    </citation>
    <scope>NUCLEOTIDE SEQUENCE [LARGE SCALE GENOMIC DNA]</scope>
    <source>
        <strain evidence="8">n60</strain>
    </source>
</reference>
<dbReference type="SMART" id="SM00422">
    <property type="entry name" value="HTH_MERR"/>
    <property type="match status" value="1"/>
</dbReference>
<dbReference type="PANTHER" id="PTHR30204">
    <property type="entry name" value="REDOX-CYCLING DRUG-SENSING TRANSCRIPTIONAL ACTIVATOR SOXR"/>
    <property type="match status" value="1"/>
</dbReference>
<dbReference type="EMBL" id="SMCX01000026">
    <property type="protein sequence ID" value="TCW21229.1"/>
    <property type="molecule type" value="Genomic_DNA"/>
</dbReference>
<evidence type="ECO:0000313" key="8">
    <source>
        <dbReference type="Proteomes" id="UP001560293"/>
    </source>
</evidence>
<organism evidence="6 7">
    <name type="scientific">Dietzia cinnamea</name>
    <dbReference type="NCBI Taxonomy" id="321318"/>
    <lineage>
        <taxon>Bacteria</taxon>
        <taxon>Bacillati</taxon>
        <taxon>Actinomycetota</taxon>
        <taxon>Actinomycetes</taxon>
        <taxon>Mycobacteriales</taxon>
        <taxon>Dietziaceae</taxon>
        <taxon>Dietzia</taxon>
    </lineage>
</organism>
<evidence type="ECO:0000313" key="4">
    <source>
        <dbReference type="EMBL" id="MCT2118169.1"/>
    </source>
</evidence>
<dbReference type="InterPro" id="IPR000551">
    <property type="entry name" value="MerR-type_HTH_dom"/>
</dbReference>
<gene>
    <name evidence="5" type="ORF">AB6N35_13550</name>
    <name evidence="6" type="ORF">EDD19_12617</name>
    <name evidence="4" type="ORF">M3D93_10450</name>
</gene>
<dbReference type="EMBL" id="JBFTEZ010000002">
    <property type="protein sequence ID" value="MEX6465341.1"/>
    <property type="molecule type" value="Genomic_DNA"/>
</dbReference>
<evidence type="ECO:0000259" key="3">
    <source>
        <dbReference type="PROSITE" id="PS50937"/>
    </source>
</evidence>
<evidence type="ECO:0000313" key="6">
    <source>
        <dbReference type="EMBL" id="TCW21229.1"/>
    </source>
</evidence>
<reference evidence="4" key="2">
    <citation type="submission" date="2022-04" db="EMBL/GenBank/DDBJ databases">
        <title>Human microbiome associated bacterial genomes.</title>
        <authorList>
            <person name="Sandstrom S."/>
            <person name="Salamzade R."/>
            <person name="Kalan L.R."/>
        </authorList>
    </citation>
    <scope>NUCLEOTIDE SEQUENCE</scope>
    <source>
        <strain evidence="4">P3-SID1762</strain>
    </source>
</reference>
<dbReference type="Proteomes" id="UP001560293">
    <property type="component" value="Unassembled WGS sequence"/>
</dbReference>
<dbReference type="CDD" id="cd00592">
    <property type="entry name" value="HTH_MerR-like"/>
    <property type="match status" value="1"/>
</dbReference>
<dbReference type="SUPFAM" id="SSF46955">
    <property type="entry name" value="Putative DNA-binding domain"/>
    <property type="match status" value="1"/>
</dbReference>
<dbReference type="Pfam" id="PF13411">
    <property type="entry name" value="MerR_1"/>
    <property type="match status" value="1"/>
</dbReference>
<dbReference type="EMBL" id="JALXTC010000046">
    <property type="protein sequence ID" value="MCT2118169.1"/>
    <property type="molecule type" value="Genomic_DNA"/>
</dbReference>
<proteinExistence type="predicted"/>
<evidence type="ECO:0000313" key="5">
    <source>
        <dbReference type="EMBL" id="MEX6465341.1"/>
    </source>
</evidence>
<protein>
    <submittedName>
        <fullName evidence="4">MerR family transcriptional regulator</fullName>
    </submittedName>
    <submittedName>
        <fullName evidence="6">MerR-like DNA binding protein</fullName>
    </submittedName>
</protein>
<dbReference type="Proteomes" id="UP000295805">
    <property type="component" value="Unassembled WGS sequence"/>
</dbReference>
<evidence type="ECO:0000313" key="7">
    <source>
        <dbReference type="Proteomes" id="UP000295805"/>
    </source>
</evidence>
<name>A0A177L2M7_9ACTN</name>
<dbReference type="Proteomes" id="UP001206890">
    <property type="component" value="Unassembled WGS sequence"/>
</dbReference>
<reference evidence="5" key="4">
    <citation type="submission" date="2024-07" db="EMBL/GenBank/DDBJ databases">
        <authorList>
            <person name="Wildschutte H."/>
        </authorList>
    </citation>
    <scope>NUCLEOTIDE SEQUENCE</scope>
    <source>
        <strain evidence="5">N60</strain>
    </source>
</reference>
<dbReference type="OrthoDB" id="3191171at2"/>
<dbReference type="GO" id="GO:0003677">
    <property type="term" value="F:DNA binding"/>
    <property type="evidence" value="ECO:0007669"/>
    <property type="project" value="UniProtKB-KW"/>
</dbReference>
<dbReference type="RefSeq" id="WP_061228828.1">
    <property type="nucleotide sequence ID" value="NZ_CP143053.1"/>
</dbReference>